<dbReference type="InterPro" id="IPR023395">
    <property type="entry name" value="MCP_dom_sf"/>
</dbReference>
<feature type="transmembrane region" description="Helical" evidence="10">
    <location>
        <begin position="190"/>
        <end position="210"/>
    </location>
</feature>
<sequence>AGAVAGMTVDLSLYPLDTLKTRLQARDGFRRSGGFRGIYRGVPSVLLGSAPNAAIFFCVYDQAKQWFGQASTAQQAAWHHMWAASLAEVAACVVRVPVEVVKQRAQTQAGGATATGHRSSAFSVAVQLWRRNGMRAFYRGFGTTIMREASQPRCAHPLVQIPFTCIQFPLYEHLKQRWAHRRQQSTIAPWQAALCGVVAGGCAAALTTPLDVLKTRKMLSDEQHGSLALLRRMIREEGLQVLMKGAVPRVLWIGLGGAVFLGVYEKVVK</sequence>
<feature type="non-terminal residue" evidence="11">
    <location>
        <position position="269"/>
    </location>
</feature>
<feature type="non-terminal residue" evidence="11">
    <location>
        <position position="1"/>
    </location>
</feature>
<keyword evidence="4 8" id="KW-0812">Transmembrane</keyword>
<evidence type="ECO:0000256" key="9">
    <source>
        <dbReference type="RuleBase" id="RU000488"/>
    </source>
</evidence>
<feature type="repeat" description="Solcar" evidence="8">
    <location>
        <begin position="1"/>
        <end position="66"/>
    </location>
</feature>
<proteinExistence type="inferred from homology"/>
<name>A0A4P9Z716_9FUNG</name>
<evidence type="ECO:0000313" key="12">
    <source>
        <dbReference type="Proteomes" id="UP000278143"/>
    </source>
</evidence>
<dbReference type="PANTHER" id="PTHR45667">
    <property type="entry name" value="S-ADENOSYLMETHIONINE MITOCHONDRIAL CARRIER PROTEIN"/>
    <property type="match status" value="1"/>
</dbReference>
<feature type="transmembrane region" description="Helical" evidence="10">
    <location>
        <begin position="241"/>
        <end position="264"/>
    </location>
</feature>
<dbReference type="InterPro" id="IPR018108">
    <property type="entry name" value="MCP_transmembrane"/>
</dbReference>
<evidence type="ECO:0000256" key="3">
    <source>
        <dbReference type="ARBA" id="ARBA00022448"/>
    </source>
</evidence>
<dbReference type="GO" id="GO:0016020">
    <property type="term" value="C:membrane"/>
    <property type="evidence" value="ECO:0007669"/>
    <property type="project" value="UniProtKB-SubCell"/>
</dbReference>
<gene>
    <name evidence="11" type="ORF">SYNPS1DRAFT_10149</name>
</gene>
<reference evidence="12" key="1">
    <citation type="journal article" date="2018" name="Nat. Microbiol.">
        <title>Leveraging single-cell genomics to expand the fungal tree of life.</title>
        <authorList>
            <person name="Ahrendt S.R."/>
            <person name="Quandt C.A."/>
            <person name="Ciobanu D."/>
            <person name="Clum A."/>
            <person name="Salamov A."/>
            <person name="Andreopoulos B."/>
            <person name="Cheng J.F."/>
            <person name="Woyke T."/>
            <person name="Pelin A."/>
            <person name="Henrissat B."/>
            <person name="Reynolds N.K."/>
            <person name="Benny G.L."/>
            <person name="Smith M.E."/>
            <person name="James T.Y."/>
            <person name="Grigoriev I.V."/>
        </authorList>
    </citation>
    <scope>NUCLEOTIDE SEQUENCE [LARGE SCALE GENOMIC DNA]</scope>
    <source>
        <strain evidence="12">Benny S71-1</strain>
    </source>
</reference>
<evidence type="ECO:0000313" key="11">
    <source>
        <dbReference type="EMBL" id="RKP27671.1"/>
    </source>
</evidence>
<evidence type="ECO:0000256" key="5">
    <source>
        <dbReference type="ARBA" id="ARBA00022737"/>
    </source>
</evidence>
<dbReference type="EMBL" id="KZ989170">
    <property type="protein sequence ID" value="RKP27671.1"/>
    <property type="molecule type" value="Genomic_DNA"/>
</dbReference>
<keyword evidence="3 9" id="KW-0813">Transport</keyword>
<keyword evidence="5" id="KW-0677">Repeat</keyword>
<feature type="repeat" description="Solcar" evidence="8">
    <location>
        <begin position="187"/>
        <end position="269"/>
    </location>
</feature>
<feature type="repeat" description="Solcar" evidence="8">
    <location>
        <begin position="75"/>
        <end position="177"/>
    </location>
</feature>
<evidence type="ECO:0000256" key="7">
    <source>
        <dbReference type="ARBA" id="ARBA00023136"/>
    </source>
</evidence>
<dbReference type="OrthoDB" id="276989at2759"/>
<dbReference type="Proteomes" id="UP000278143">
    <property type="component" value="Unassembled WGS sequence"/>
</dbReference>
<comment type="similarity">
    <text evidence="2 9">Belongs to the mitochondrial carrier (TC 2.A.29) family.</text>
</comment>
<keyword evidence="6 10" id="KW-1133">Transmembrane helix</keyword>
<evidence type="ECO:0000256" key="1">
    <source>
        <dbReference type="ARBA" id="ARBA00004141"/>
    </source>
</evidence>
<accession>A0A4P9Z716</accession>
<evidence type="ECO:0000256" key="4">
    <source>
        <dbReference type="ARBA" id="ARBA00022692"/>
    </source>
</evidence>
<keyword evidence="12" id="KW-1185">Reference proteome</keyword>
<dbReference type="AlphaFoldDB" id="A0A4P9Z716"/>
<comment type="subcellular location">
    <subcellularLocation>
        <location evidence="1">Membrane</location>
        <topology evidence="1">Multi-pass membrane protein</topology>
    </subcellularLocation>
</comment>
<protein>
    <submittedName>
        <fullName evidence="11">Mitochondrial carrier domain-containing protein</fullName>
    </submittedName>
</protein>
<evidence type="ECO:0000256" key="8">
    <source>
        <dbReference type="PROSITE-ProRule" id="PRU00282"/>
    </source>
</evidence>
<dbReference type="Gene3D" id="1.50.40.10">
    <property type="entry name" value="Mitochondrial carrier domain"/>
    <property type="match status" value="1"/>
</dbReference>
<dbReference type="SUPFAM" id="SSF103506">
    <property type="entry name" value="Mitochondrial carrier"/>
    <property type="match status" value="1"/>
</dbReference>
<evidence type="ECO:0000256" key="2">
    <source>
        <dbReference type="ARBA" id="ARBA00006375"/>
    </source>
</evidence>
<evidence type="ECO:0000256" key="10">
    <source>
        <dbReference type="SAM" id="Phobius"/>
    </source>
</evidence>
<dbReference type="Pfam" id="PF00153">
    <property type="entry name" value="Mito_carr"/>
    <property type="match status" value="3"/>
</dbReference>
<organism evidence="11 12">
    <name type="scientific">Syncephalis pseudoplumigaleata</name>
    <dbReference type="NCBI Taxonomy" id="1712513"/>
    <lineage>
        <taxon>Eukaryota</taxon>
        <taxon>Fungi</taxon>
        <taxon>Fungi incertae sedis</taxon>
        <taxon>Zoopagomycota</taxon>
        <taxon>Zoopagomycotina</taxon>
        <taxon>Zoopagomycetes</taxon>
        <taxon>Zoopagales</taxon>
        <taxon>Piptocephalidaceae</taxon>
        <taxon>Syncephalis</taxon>
    </lineage>
</organism>
<keyword evidence="7 8" id="KW-0472">Membrane</keyword>
<evidence type="ECO:0000256" key="6">
    <source>
        <dbReference type="ARBA" id="ARBA00022989"/>
    </source>
</evidence>
<dbReference type="PROSITE" id="PS50920">
    <property type="entry name" value="SOLCAR"/>
    <property type="match status" value="3"/>
</dbReference>